<dbReference type="AlphaFoldDB" id="A0A3L6L6Q4"/>
<accession>A0A3L6L6Q4</accession>
<proteinExistence type="predicted"/>
<evidence type="ECO:0000313" key="2">
    <source>
        <dbReference type="EMBL" id="RHW71838.1"/>
    </source>
</evidence>
<protein>
    <submittedName>
        <fullName evidence="2">Uncharacterized protein</fullName>
    </submittedName>
</protein>
<name>A0A3L6L6Q4_9TRYP</name>
<dbReference type="Proteomes" id="UP000266743">
    <property type="component" value="Chromosome 6"/>
</dbReference>
<evidence type="ECO:0000256" key="1">
    <source>
        <dbReference type="SAM" id="MobiDB-lite"/>
    </source>
</evidence>
<reference evidence="2" key="1">
    <citation type="submission" date="2018-09" db="EMBL/GenBank/DDBJ databases">
        <title>whole genome sequence of T. equiperdum IVM-t1 strain.</title>
        <authorList>
            <person name="Suganuma K."/>
        </authorList>
    </citation>
    <scope>NUCLEOTIDE SEQUENCE [LARGE SCALE GENOMIC DNA]</scope>
    <source>
        <strain evidence="2">IVM-t1</strain>
    </source>
</reference>
<dbReference type="EMBL" id="QSBY01000006">
    <property type="protein sequence ID" value="RHW71838.1"/>
    <property type="molecule type" value="Genomic_DNA"/>
</dbReference>
<gene>
    <name evidence="2" type="ORF">DPX39_060011400</name>
</gene>
<comment type="caution">
    <text evidence="2">The sequence shown here is derived from an EMBL/GenBank/DDBJ whole genome shotgun (WGS) entry which is preliminary data.</text>
</comment>
<organism evidence="2">
    <name type="scientific">Trypanosoma brucei equiperdum</name>
    <dbReference type="NCBI Taxonomy" id="630700"/>
    <lineage>
        <taxon>Eukaryota</taxon>
        <taxon>Discoba</taxon>
        <taxon>Euglenozoa</taxon>
        <taxon>Kinetoplastea</taxon>
        <taxon>Metakinetoplastina</taxon>
        <taxon>Trypanosomatida</taxon>
        <taxon>Trypanosomatidae</taxon>
        <taxon>Trypanosoma</taxon>
    </lineage>
</organism>
<sequence length="249" mass="27361">MNCIESKCAAHHDHFGPDIVKGDAARMQNATHHSNTEAPISVRTVETHGCRRWLERLPTSGEHPLRRYANVSRDDDAARNSCPSLSPIRLPHCPGVPPDQMCERHAGSLSVVPSPSYELRRSSVGKMTVRKPSPPAHIPSSLLTFRERPHRIDPDEEAMMEFFSISEPPLWGFSAPTSGQNPLEDCVEASCRAGEDEGHCSKSSSGDSVIDVEAALAFQRNGARRSRQAGPGYERPLSPAVPKESYLFC</sequence>
<feature type="region of interest" description="Disordered" evidence="1">
    <location>
        <begin position="71"/>
        <end position="90"/>
    </location>
</feature>